<name>A0A812TKY6_9DINO</name>
<dbReference type="PROSITE" id="PS50088">
    <property type="entry name" value="ANK_REPEAT"/>
    <property type="match status" value="2"/>
</dbReference>
<feature type="non-terminal residue" evidence="4">
    <location>
        <position position="332"/>
    </location>
</feature>
<dbReference type="AlphaFoldDB" id="A0A812TKY6"/>
<evidence type="ECO:0000313" key="4">
    <source>
        <dbReference type="EMBL" id="CAE7530045.1"/>
    </source>
</evidence>
<dbReference type="SUPFAM" id="SSF48403">
    <property type="entry name" value="Ankyrin repeat"/>
    <property type="match status" value="1"/>
</dbReference>
<dbReference type="PANTHER" id="PTHR24171">
    <property type="entry name" value="ANKYRIN REPEAT DOMAIN-CONTAINING PROTEIN 39-RELATED"/>
    <property type="match status" value="1"/>
</dbReference>
<accession>A0A812TKY6</accession>
<keyword evidence="1" id="KW-0677">Repeat</keyword>
<dbReference type="OrthoDB" id="194358at2759"/>
<proteinExistence type="predicted"/>
<reference evidence="4" key="1">
    <citation type="submission" date="2021-02" db="EMBL/GenBank/DDBJ databases">
        <authorList>
            <person name="Dougan E. K."/>
            <person name="Rhodes N."/>
            <person name="Thang M."/>
            <person name="Chan C."/>
        </authorList>
    </citation>
    <scope>NUCLEOTIDE SEQUENCE</scope>
</reference>
<evidence type="ECO:0000256" key="1">
    <source>
        <dbReference type="ARBA" id="ARBA00022737"/>
    </source>
</evidence>
<dbReference type="SMART" id="SM00248">
    <property type="entry name" value="ANK"/>
    <property type="match status" value="3"/>
</dbReference>
<dbReference type="InterPro" id="IPR002110">
    <property type="entry name" value="Ankyrin_rpt"/>
</dbReference>
<feature type="repeat" description="ANK" evidence="3">
    <location>
        <begin position="109"/>
        <end position="141"/>
    </location>
</feature>
<feature type="repeat" description="ANK" evidence="3">
    <location>
        <begin position="76"/>
        <end position="108"/>
    </location>
</feature>
<dbReference type="Gene3D" id="1.25.40.20">
    <property type="entry name" value="Ankyrin repeat-containing domain"/>
    <property type="match status" value="1"/>
</dbReference>
<dbReference type="PROSITE" id="PS50297">
    <property type="entry name" value="ANK_REP_REGION"/>
    <property type="match status" value="1"/>
</dbReference>
<keyword evidence="5" id="KW-1185">Reference proteome</keyword>
<keyword evidence="2 3" id="KW-0040">ANK repeat</keyword>
<comment type="caution">
    <text evidence="4">The sequence shown here is derived from an EMBL/GenBank/DDBJ whole genome shotgun (WGS) entry which is preliminary data.</text>
</comment>
<dbReference type="Pfam" id="PF12796">
    <property type="entry name" value="Ank_2"/>
    <property type="match status" value="1"/>
</dbReference>
<dbReference type="Proteomes" id="UP000601435">
    <property type="component" value="Unassembled WGS sequence"/>
</dbReference>
<evidence type="ECO:0000313" key="5">
    <source>
        <dbReference type="Proteomes" id="UP000601435"/>
    </source>
</evidence>
<dbReference type="EMBL" id="CAJNJA010024653">
    <property type="protein sequence ID" value="CAE7530045.1"/>
    <property type="molecule type" value="Genomic_DNA"/>
</dbReference>
<evidence type="ECO:0000256" key="2">
    <source>
        <dbReference type="ARBA" id="ARBA00023043"/>
    </source>
</evidence>
<dbReference type="InterPro" id="IPR036770">
    <property type="entry name" value="Ankyrin_rpt-contain_sf"/>
</dbReference>
<sequence length="332" mass="37173">MAPAKTALQDNFAKLRSAARPTAIRLVNEADIREKTTDGQTLLFAAAGRPTSKGYGVDLCKLLRSRGLSATHKTSRNETALFEAVRAENLETATWFIENGCDVNAVNTSGTTPLCIAFYESQLEMVYLLLSHGANLDYQDNKGRRPVLYADPIFRQAFYAAQARGGVTIPAAKAPHSRKRLRSDREPEPIYKRFKGLGSEKCKGDYYLRYWVYPDEPHGDGGKIFPSQGKIYSAKNGFMVQVPPVTAAPKIRTLQRELCQDHSQFFPELILATCPGEWASFIGVQEEEIDAQERFVELLTDQQQPNACEYVLAGVDATTREILGYIHMQYYE</sequence>
<protein>
    <submittedName>
        <fullName evidence="4">Uncharacterized protein</fullName>
    </submittedName>
</protein>
<dbReference type="PANTHER" id="PTHR24171:SF9">
    <property type="entry name" value="ANKYRIN REPEAT DOMAIN-CONTAINING PROTEIN 39"/>
    <property type="match status" value="1"/>
</dbReference>
<organism evidence="4 5">
    <name type="scientific">Symbiodinium necroappetens</name>
    <dbReference type="NCBI Taxonomy" id="1628268"/>
    <lineage>
        <taxon>Eukaryota</taxon>
        <taxon>Sar</taxon>
        <taxon>Alveolata</taxon>
        <taxon>Dinophyceae</taxon>
        <taxon>Suessiales</taxon>
        <taxon>Symbiodiniaceae</taxon>
        <taxon>Symbiodinium</taxon>
    </lineage>
</organism>
<evidence type="ECO:0000256" key="3">
    <source>
        <dbReference type="PROSITE-ProRule" id="PRU00023"/>
    </source>
</evidence>
<gene>
    <name evidence="4" type="ORF">SNEC2469_LOCUS15215</name>
</gene>